<gene>
    <name evidence="4" type="ORF">G0U57_020331</name>
</gene>
<dbReference type="PANTHER" id="PTHR33050">
    <property type="entry name" value="REVERSE TRANSCRIPTASE DOMAIN-CONTAINING PROTEIN"/>
    <property type="match status" value="1"/>
</dbReference>
<dbReference type="EC" id="3.1.26.4" evidence="2"/>
<accession>A0A8T1SWI3</accession>
<dbReference type="CDD" id="cd03714">
    <property type="entry name" value="RT_DIRS1"/>
    <property type="match status" value="1"/>
</dbReference>
<proteinExistence type="inferred from homology"/>
<name>A0A8T1SWI3_CHESE</name>
<dbReference type="OrthoDB" id="9908277at2759"/>
<protein>
    <recommendedName>
        <fullName evidence="2">ribonuclease H</fullName>
        <ecNumber evidence="2">3.1.26.4</ecNumber>
    </recommendedName>
</protein>
<dbReference type="Gene3D" id="3.10.10.10">
    <property type="entry name" value="HIV Type 1 Reverse Transcriptase, subunit A, domain 1"/>
    <property type="match status" value="1"/>
</dbReference>
<dbReference type="AlphaFoldDB" id="A0A8T1SWI3"/>
<dbReference type="EMBL" id="JAHGAV010000084">
    <property type="protein sequence ID" value="KAG6932923.1"/>
    <property type="molecule type" value="Genomic_DNA"/>
</dbReference>
<dbReference type="InterPro" id="IPR043128">
    <property type="entry name" value="Rev_trsase/Diguanyl_cyclase"/>
</dbReference>
<dbReference type="InterPro" id="IPR000477">
    <property type="entry name" value="RT_dom"/>
</dbReference>
<evidence type="ECO:0000256" key="2">
    <source>
        <dbReference type="ARBA" id="ARBA00012180"/>
    </source>
</evidence>
<comment type="similarity">
    <text evidence="1">Belongs to the beta type-B retroviral polymerase family. HERV class-II K(HML-2) pol subfamily.</text>
</comment>
<dbReference type="Gene3D" id="3.30.70.270">
    <property type="match status" value="1"/>
</dbReference>
<dbReference type="PROSITE" id="PS50878">
    <property type="entry name" value="RT_POL"/>
    <property type="match status" value="1"/>
</dbReference>
<dbReference type="PANTHER" id="PTHR33050:SF7">
    <property type="entry name" value="RIBONUCLEASE H"/>
    <property type="match status" value="1"/>
</dbReference>
<dbReference type="Pfam" id="PF00078">
    <property type="entry name" value="RVT_1"/>
    <property type="match status" value="1"/>
</dbReference>
<sequence>MKDAYFHIVIYPAHRRFLHFVVSQQHFQFTVLPVKLSMAPRVFTKCMAVMAASLCRQQIQVFPYFDDWLIWGRSRDQVQSHVQLARNMFDQLGLLLSVAKSTLVPTQRLEFIGAILDSGLARALLPEARFQSLASIIRSLQNFPTSTARTCLCLLGHMASCTYVTRHARLGLR</sequence>
<dbReference type="InterPro" id="IPR043502">
    <property type="entry name" value="DNA/RNA_pol_sf"/>
</dbReference>
<dbReference type="SUPFAM" id="SSF56672">
    <property type="entry name" value="DNA/RNA polymerases"/>
    <property type="match status" value="1"/>
</dbReference>
<comment type="caution">
    <text evidence="4">The sequence shown here is derived from an EMBL/GenBank/DDBJ whole genome shotgun (WGS) entry which is preliminary data.</text>
</comment>
<organism evidence="4 5">
    <name type="scientific">Chelydra serpentina</name>
    <name type="common">Snapping turtle</name>
    <name type="synonym">Testudo serpentina</name>
    <dbReference type="NCBI Taxonomy" id="8475"/>
    <lineage>
        <taxon>Eukaryota</taxon>
        <taxon>Metazoa</taxon>
        <taxon>Chordata</taxon>
        <taxon>Craniata</taxon>
        <taxon>Vertebrata</taxon>
        <taxon>Euteleostomi</taxon>
        <taxon>Archelosauria</taxon>
        <taxon>Testudinata</taxon>
        <taxon>Testudines</taxon>
        <taxon>Cryptodira</taxon>
        <taxon>Durocryptodira</taxon>
        <taxon>Americhelydia</taxon>
        <taxon>Chelydroidea</taxon>
        <taxon>Chelydridae</taxon>
        <taxon>Chelydra</taxon>
    </lineage>
</organism>
<dbReference type="Proteomes" id="UP000765507">
    <property type="component" value="Unassembled WGS sequence"/>
</dbReference>
<keyword evidence="5" id="KW-1185">Reference proteome</keyword>
<dbReference type="GO" id="GO:0004523">
    <property type="term" value="F:RNA-DNA hybrid ribonuclease activity"/>
    <property type="evidence" value="ECO:0007669"/>
    <property type="project" value="UniProtKB-EC"/>
</dbReference>
<feature type="domain" description="Reverse transcriptase" evidence="3">
    <location>
        <begin position="1"/>
        <end position="116"/>
    </location>
</feature>
<evidence type="ECO:0000256" key="1">
    <source>
        <dbReference type="ARBA" id="ARBA00010879"/>
    </source>
</evidence>
<evidence type="ECO:0000259" key="3">
    <source>
        <dbReference type="PROSITE" id="PS50878"/>
    </source>
</evidence>
<evidence type="ECO:0000313" key="4">
    <source>
        <dbReference type="EMBL" id="KAG6932923.1"/>
    </source>
</evidence>
<evidence type="ECO:0000313" key="5">
    <source>
        <dbReference type="Proteomes" id="UP000765507"/>
    </source>
</evidence>
<dbReference type="InterPro" id="IPR052055">
    <property type="entry name" value="Hepadnavirus_pol/RT"/>
</dbReference>
<reference evidence="4 5" key="1">
    <citation type="journal article" date="2020" name="G3 (Bethesda)">
        <title>Draft Genome of the Common Snapping Turtle, Chelydra serpentina, a Model for Phenotypic Plasticity in Reptiles.</title>
        <authorList>
            <person name="Das D."/>
            <person name="Singh S.K."/>
            <person name="Bierstedt J."/>
            <person name="Erickson A."/>
            <person name="Galli G.L.J."/>
            <person name="Crossley D.A. 2nd"/>
            <person name="Rhen T."/>
        </authorList>
    </citation>
    <scope>NUCLEOTIDE SEQUENCE [LARGE SCALE GENOMIC DNA]</scope>
    <source>
        <strain evidence="4">KW</strain>
    </source>
</reference>